<name>A0AAW0F800_9TRYP</name>
<comment type="caution">
    <text evidence="2">The sequence shown here is derived from an EMBL/GenBank/DDBJ whole genome shotgun (WGS) entry which is preliminary data.</text>
</comment>
<feature type="region of interest" description="Disordered" evidence="1">
    <location>
        <begin position="976"/>
        <end position="1017"/>
    </location>
</feature>
<feature type="region of interest" description="Disordered" evidence="1">
    <location>
        <begin position="925"/>
        <end position="951"/>
    </location>
</feature>
<gene>
    <name evidence="2" type="ORF">NESM_000177400</name>
</gene>
<feature type="region of interest" description="Disordered" evidence="1">
    <location>
        <begin position="762"/>
        <end position="793"/>
    </location>
</feature>
<feature type="region of interest" description="Disordered" evidence="1">
    <location>
        <begin position="195"/>
        <end position="216"/>
    </location>
</feature>
<feature type="region of interest" description="Disordered" evidence="1">
    <location>
        <begin position="38"/>
        <end position="73"/>
    </location>
</feature>
<keyword evidence="3" id="KW-1185">Reference proteome</keyword>
<proteinExistence type="predicted"/>
<dbReference type="EMBL" id="JAECZO010000012">
    <property type="protein sequence ID" value="KAK7201162.1"/>
    <property type="molecule type" value="Genomic_DNA"/>
</dbReference>
<evidence type="ECO:0000313" key="2">
    <source>
        <dbReference type="EMBL" id="KAK7201162.1"/>
    </source>
</evidence>
<feature type="region of interest" description="Disordered" evidence="1">
    <location>
        <begin position="1653"/>
        <end position="1672"/>
    </location>
</feature>
<feature type="region of interest" description="Disordered" evidence="1">
    <location>
        <begin position="637"/>
        <end position="663"/>
    </location>
</feature>
<reference evidence="2 3" key="1">
    <citation type="journal article" date="2021" name="MBio">
        <title>A New Model Trypanosomatid, Novymonas esmeraldas: Genomic Perception of Its 'Candidatus Pandoraea novymonadis' Endosymbiont.</title>
        <authorList>
            <person name="Zakharova A."/>
            <person name="Saura A."/>
            <person name="Butenko A."/>
            <person name="Podesvova L."/>
            <person name="Warmusova S."/>
            <person name="Kostygov A.Y."/>
            <person name="Nenarokova A."/>
            <person name="Lukes J."/>
            <person name="Opperdoes F.R."/>
            <person name="Yurchenko V."/>
        </authorList>
    </citation>
    <scope>NUCLEOTIDE SEQUENCE [LARGE SCALE GENOMIC DNA]</scope>
    <source>
        <strain evidence="2 3">E262AT.01</strain>
    </source>
</reference>
<evidence type="ECO:0000313" key="3">
    <source>
        <dbReference type="Proteomes" id="UP001430356"/>
    </source>
</evidence>
<feature type="compositionally biased region" description="Low complexity" evidence="1">
    <location>
        <begin position="941"/>
        <end position="951"/>
    </location>
</feature>
<sequence>MRDGRVRVGLRRLRGWAAAPRRAGLSAVWEHRRCCHGSTASRSGTGCSGGAEAASLSSPAAAPPVSLPHQAEPETVTTSSTATLFDYFLGDVASTLDVAPIKRPHLVGSLLCSLDEYPVSIVLVEDCCGTSTEAVVSRVRLDAVASARLLKAASRKSAKAFLHHHFCTTRPSMMRLLDALDLSLRVRLLRRETGPDAAGDTAEDAERAVDGTGTGTAATAAGTARAQVWRCSAALYDPWHTQPRFSPVAAGGSDAASGASEEEVGELVDVVATVLAAVEDRLRQLRAEHLTAAVEEASRFLRGVGDDLCDTSLTRRCIGAVGDDRGSSAALRRCRWWGQTRASPSWSLTCSADADDERATAVALRLGVSHAQHVTAPPGVGDAVAVLLHDTHVRRGLVNLIDGATADGMVRHYRGVSDVRDALQDVYLVSDLASRIARGDVKLATTWRCGPMDLTQHLLATVAALSPTVAYEWIGRSAPGDDAPCAGLPLCVRWSTYAGRTNLEDYLAAQDDDATGQDTPRRGCVLPPLWPQVGLVRLNTVAGHYAAFAELIRHEHGVRGVPRATVAVPAGDALPLECEAAVVAVRPGGSDGAAAAATATTATTGFEVLCGRVYATIADAAGAHTPWATPLLALRCPSSSPSSSTAVRASGTRGSRSHASNIAAPPPRTCAVSMLSITASLLARNITGAMWNGQTLTLTEHTRSGDDVATFNRLDRVSGCDRLLRYCARRGVFKTVHVHYGLTTRETLQRLLTAVASGAASDAEEAGGEESGGCGGGGSGASAADTHAPRQRRLNGARESGALARSLVFPLPFNAGAVRLTLLGGAEAMPDLQPAANMLLRHCKTPEQLTALLAAAACERAAPVTTFFHTWPLTAKWVAADGGALRASLTRVLAEDNAAVQSTGSSTASRAGAAVYELRLSAVPSPTSGQRKFRAAGAASTPPTTTTTVTRLPTGSAWLSTAFAAIRAALMEARPELFDRPPPPPLSSSSSPSASAHRRVRKPSTGEDGEEEEEGKDYTAAGRHWLLVYCSSFAQACEACLYFAVPVNQLQQQERRLLTHLLGSGARFQRTGDSLALELDVAPLMPPIHLLSASTAVDADGSPHGSIWAALLQTVIDAWCPSARAAVEAAALLLRRLAAVDEKRAKAEPLLRCRLASTWVPRRATAAGGGPVQWVRTVSAELRQSAAGGGAERRVLHREEGTDAFVVLWRLLHCAALHHPSTAGASASAAAAVGALQPPSWSFIAHPPRRFVEAALASLARQHKVARATCRYDGAKGCVVVEGWEAPLCHGAAGAVVESAAAPRVLEELPMPLDCVPRRLLRRLHQLLTGASEAPHLTDALWREMSAQRWNVPTSVLVDALCKTLGCEPGDLRDVEVRLGKVWSARLVLPLRLFGITVSPSTATGADTPTAVCLYCYHASKKSAARSVHQLLYDWVLHPQCKSFSSDVQFCVEAHNPTALRNAAWPQSPTTLPSKTRVVQRAAKALPAPRARTSILDAAHSRAESLLGDLVGDKGGRVVLRLSQTFGFVMEYGAPTARQPQVQLWREGWVPEVWAPAQILSAGVVVLQRLLSGVASGVECGAVLGELLTSGSAASLPALQGGPAVRAKDFCVSFFRRYFGWRVCEREDLGEMTTDAAHSDVVLVQIICAAPPSRGRGRGRQPSRHVGSLHKDTKAPVSYQTVHVTLQLMQLSPGTASGARLAQVVGQAQGPTSQTALDALWVQCADKIKSVFAVSHKSSTADADAHMLAFMRSQIE</sequence>
<feature type="compositionally biased region" description="Gly residues" evidence="1">
    <location>
        <begin position="769"/>
        <end position="780"/>
    </location>
</feature>
<accession>A0AAW0F800</accession>
<feature type="compositionally biased region" description="Low complexity" evidence="1">
    <location>
        <begin position="51"/>
        <end position="60"/>
    </location>
</feature>
<dbReference type="Proteomes" id="UP001430356">
    <property type="component" value="Unassembled WGS sequence"/>
</dbReference>
<evidence type="ECO:0000256" key="1">
    <source>
        <dbReference type="SAM" id="MobiDB-lite"/>
    </source>
</evidence>
<protein>
    <submittedName>
        <fullName evidence="2">Uncharacterized protein</fullName>
    </submittedName>
</protein>
<organism evidence="2 3">
    <name type="scientific">Novymonas esmeraldas</name>
    <dbReference type="NCBI Taxonomy" id="1808958"/>
    <lineage>
        <taxon>Eukaryota</taxon>
        <taxon>Discoba</taxon>
        <taxon>Euglenozoa</taxon>
        <taxon>Kinetoplastea</taxon>
        <taxon>Metakinetoplastina</taxon>
        <taxon>Trypanosomatida</taxon>
        <taxon>Trypanosomatidae</taxon>
        <taxon>Novymonas</taxon>
    </lineage>
</organism>